<sequence length="241" mass="26392">MSELFIDEIDVVESVEIEETDTTMQDMDAKDEGIVKSVPVILSNTVGNRLAVLQYPTRKATAQNKAQDVVQVRVKPQSQVIETDIFSGLPEVYVDAEKATKWGDEGIQTFTGLLKPGNGRYAVGKVVDGELHLSIVSQTTQLRPQFVRYDQASSESKEITFIRPEAPAPTSAAARTVQMSAKTSGEQSVKFSEVLEFWKEADEEKFVSKSVQPGDQGELVGQSKAPIDAAGDYGSKLEFNL</sequence>
<dbReference type="PANTHER" id="PTHR12069:SF0">
    <property type="entry name" value="DNA-DIRECTED RNA POLYMERASE III SUBUNIT RPC5"/>
    <property type="match status" value="1"/>
</dbReference>
<gene>
    <name evidence="2" type="ORF">B9G98_03062</name>
</gene>
<organism evidence="2 3">
    <name type="scientific">Wickerhamiella sorbophila</name>
    <dbReference type="NCBI Taxonomy" id="45607"/>
    <lineage>
        <taxon>Eukaryota</taxon>
        <taxon>Fungi</taxon>
        <taxon>Dikarya</taxon>
        <taxon>Ascomycota</taxon>
        <taxon>Saccharomycotina</taxon>
        <taxon>Dipodascomycetes</taxon>
        <taxon>Dipodascales</taxon>
        <taxon>Trichomonascaceae</taxon>
        <taxon>Wickerhamiella</taxon>
    </lineage>
</organism>
<dbReference type="STRING" id="45607.A0A2T0FKD3"/>
<feature type="region of interest" description="Disordered" evidence="1">
    <location>
        <begin position="207"/>
        <end position="241"/>
    </location>
</feature>
<keyword evidence="3" id="KW-1185">Reference proteome</keyword>
<name>A0A2T0FKD3_9ASCO</name>
<evidence type="ECO:0000256" key="1">
    <source>
        <dbReference type="SAM" id="MobiDB-lite"/>
    </source>
</evidence>
<dbReference type="Proteomes" id="UP000238350">
    <property type="component" value="Unassembled WGS sequence"/>
</dbReference>
<evidence type="ECO:0000313" key="2">
    <source>
        <dbReference type="EMBL" id="PRT55442.1"/>
    </source>
</evidence>
<evidence type="ECO:0000313" key="3">
    <source>
        <dbReference type="Proteomes" id="UP000238350"/>
    </source>
</evidence>
<dbReference type="GO" id="GO:0005666">
    <property type="term" value="C:RNA polymerase III complex"/>
    <property type="evidence" value="ECO:0007669"/>
    <property type="project" value="TreeGrafter"/>
</dbReference>
<keyword evidence="2" id="KW-0240">DNA-directed RNA polymerase</keyword>
<protein>
    <submittedName>
        <fullName evidence="2">DNA-directed RNA polymerase III subunit rpc5</fullName>
    </submittedName>
</protein>
<dbReference type="InterPro" id="IPR006886">
    <property type="entry name" value="RNA_pol_III_Rpc5"/>
</dbReference>
<dbReference type="EMBL" id="NDIQ01000021">
    <property type="protein sequence ID" value="PRT55442.1"/>
    <property type="molecule type" value="Genomic_DNA"/>
</dbReference>
<dbReference type="OrthoDB" id="340681at2759"/>
<accession>A0A2T0FKD3</accession>
<dbReference type="AlphaFoldDB" id="A0A2T0FKD3"/>
<dbReference type="GO" id="GO:0042797">
    <property type="term" value="P:tRNA transcription by RNA polymerase III"/>
    <property type="evidence" value="ECO:0007669"/>
    <property type="project" value="TreeGrafter"/>
</dbReference>
<proteinExistence type="predicted"/>
<dbReference type="PANTHER" id="PTHR12069">
    <property type="entry name" value="DNA-DIRECTED RNA POLYMERASES III 80 KDA POLYPEPTIDE RNA POLYMERASE III SUBUNIT 5"/>
    <property type="match status" value="1"/>
</dbReference>
<reference evidence="2 3" key="1">
    <citation type="submission" date="2017-04" db="EMBL/GenBank/DDBJ databases">
        <title>Genome sequencing of [Candida] sorbophila.</title>
        <authorList>
            <person name="Ahn J.O."/>
        </authorList>
    </citation>
    <scope>NUCLEOTIDE SEQUENCE [LARGE SCALE GENOMIC DNA]</scope>
    <source>
        <strain evidence="2 3">DS02</strain>
    </source>
</reference>
<dbReference type="RefSeq" id="XP_024665387.1">
    <property type="nucleotide sequence ID" value="XM_024809619.1"/>
</dbReference>
<dbReference type="Pfam" id="PF04801">
    <property type="entry name" value="RPC5"/>
    <property type="match status" value="1"/>
</dbReference>
<comment type="caution">
    <text evidence="2">The sequence shown here is derived from an EMBL/GenBank/DDBJ whole genome shotgun (WGS) entry which is preliminary data.</text>
</comment>
<dbReference type="GeneID" id="36516810"/>
<keyword evidence="2" id="KW-0804">Transcription</keyword>